<name>A0A840F5Z6_9ACTN</name>
<evidence type="ECO:0000313" key="1">
    <source>
        <dbReference type="EMBL" id="MBB4137973.1"/>
    </source>
</evidence>
<proteinExistence type="predicted"/>
<reference evidence="1 2" key="1">
    <citation type="submission" date="2020-08" db="EMBL/GenBank/DDBJ databases">
        <title>Sequencing the genomes of 1000 actinobacteria strains.</title>
        <authorList>
            <person name="Klenk H.-P."/>
        </authorList>
    </citation>
    <scope>NUCLEOTIDE SEQUENCE [LARGE SCALE GENOMIC DNA]</scope>
    <source>
        <strain evidence="1 2">DSM 45298</strain>
    </source>
</reference>
<sequence length="99" mass="10954">MMIERANPSTLCIEVSACRSDDLPFLPAIIARMAGRPKKHQDGLVRRNMWVDPDVEAAFKRGAQKHGLTLVDYFAALVLQAESQPITPAQEVLPLRLTG</sequence>
<dbReference type="RefSeq" id="WP_183373257.1">
    <property type="nucleotide sequence ID" value="NZ_BAABHL010000166.1"/>
</dbReference>
<dbReference type="Proteomes" id="UP000551501">
    <property type="component" value="Unassembled WGS sequence"/>
</dbReference>
<dbReference type="EMBL" id="JACIFP010000002">
    <property type="protein sequence ID" value="MBB4137973.1"/>
    <property type="molecule type" value="Genomic_DNA"/>
</dbReference>
<dbReference type="AlphaFoldDB" id="A0A840F5Z6"/>
<keyword evidence="2" id="KW-1185">Reference proteome</keyword>
<gene>
    <name evidence="1" type="ORF">BKA16_004598</name>
</gene>
<evidence type="ECO:0000313" key="2">
    <source>
        <dbReference type="Proteomes" id="UP000551501"/>
    </source>
</evidence>
<comment type="caution">
    <text evidence="1">The sequence shown here is derived from an EMBL/GenBank/DDBJ whole genome shotgun (WGS) entry which is preliminary data.</text>
</comment>
<accession>A0A840F5Z6</accession>
<protein>
    <submittedName>
        <fullName evidence="1">Uncharacterized protein</fullName>
    </submittedName>
</protein>
<organism evidence="1 2">
    <name type="scientific">Gordonia humi</name>
    <dbReference type="NCBI Taxonomy" id="686429"/>
    <lineage>
        <taxon>Bacteria</taxon>
        <taxon>Bacillati</taxon>
        <taxon>Actinomycetota</taxon>
        <taxon>Actinomycetes</taxon>
        <taxon>Mycobacteriales</taxon>
        <taxon>Gordoniaceae</taxon>
        <taxon>Gordonia</taxon>
    </lineage>
</organism>